<keyword evidence="13" id="KW-0862">Zinc</keyword>
<sequence length="539" mass="61125">ENVVDEQMQVEEQNAEDQHENENVLSNGEQNNEDIDIRTDCGSSQRTNTASANLDVSDIDSDQACPICMEQWTSSGEHRLCCLRCGHLFGHSCILKWLQYSCNSTNRRCPQCNKKAAVKHIRMLYAKKLTAIDSTEYNNLKKDLLNVSTEKNHLRMELTQANIRLKIYEEQITCMKKRITELESQKSRINIDTGQSGSSLSISRKFHLEQSVEICKEGGCRVLDYNPWHKFLAVSQKSSNTLFNGYGIRKMDCEYFNLRQFIFLHTQAIRDVTFHSTQQTILLSVGFDKCAKLMDIQSNMIVHTYQTEYPLWSCCWSGDNPNIFLTGAQNGTISQFDIRQTSCAVNVLEGNGDKTPVVSMATVPPNPGSGISRGGFIACRLNSCYTYEVKDTFYLSKQMFLEGPFISVRYDEKNHHCLISSRPNSRQPHARHIICTIEKNTSNEEIVTYNAVHTFQAGNSQHLLSRPCYLSAEDDTLVAAYIESSSSISLWSIASGQKLYHLPVSDPVMDLCSFNINNNLFLTSLSAKKLRLYNYGQLT</sequence>
<feature type="region of interest" description="Disordered" evidence="18">
    <location>
        <begin position="1"/>
        <end position="48"/>
    </location>
</feature>
<dbReference type="STRING" id="300112.A0A4S2KR43"/>
<dbReference type="Pfam" id="PF13639">
    <property type="entry name" value="zf-RING_2"/>
    <property type="match status" value="1"/>
</dbReference>
<reference evidence="20 21" key="1">
    <citation type="journal article" date="2019" name="Philos. Trans. R. Soc. Lond., B, Biol. Sci.">
        <title>Ant behaviour and brain gene expression of defending hosts depend on the ecological success of the intruding social parasite.</title>
        <authorList>
            <person name="Kaur R."/>
            <person name="Stoldt M."/>
            <person name="Jongepier E."/>
            <person name="Feldmeyer B."/>
            <person name="Menzel F."/>
            <person name="Bornberg-Bauer E."/>
            <person name="Foitzik S."/>
        </authorList>
    </citation>
    <scope>NUCLEOTIDE SEQUENCE [LARGE SCALE GENOMIC DNA]</scope>
    <source>
        <tissue evidence="20">Whole body</tissue>
    </source>
</reference>
<dbReference type="SMART" id="SM00184">
    <property type="entry name" value="RING"/>
    <property type="match status" value="1"/>
</dbReference>
<dbReference type="Pfam" id="PF23419">
    <property type="entry name" value="WD40_RFWD3"/>
    <property type="match status" value="1"/>
</dbReference>
<dbReference type="InterPro" id="IPR036322">
    <property type="entry name" value="WD40_repeat_dom_sf"/>
</dbReference>
<dbReference type="InterPro" id="IPR001841">
    <property type="entry name" value="Znf_RING"/>
</dbReference>
<keyword evidence="14" id="KW-0234">DNA repair</keyword>
<accession>A0A4S2KR43</accession>
<evidence type="ECO:0000256" key="8">
    <source>
        <dbReference type="ARBA" id="ARBA00022679"/>
    </source>
</evidence>
<dbReference type="InterPro" id="IPR015943">
    <property type="entry name" value="WD40/YVTN_repeat-like_dom_sf"/>
</dbReference>
<dbReference type="GO" id="GO:0016605">
    <property type="term" value="C:PML body"/>
    <property type="evidence" value="ECO:0007669"/>
    <property type="project" value="UniProtKB-SubCell"/>
</dbReference>
<gene>
    <name evidence="20" type="ORF">DBV15_11697</name>
</gene>
<evidence type="ECO:0000256" key="16">
    <source>
        <dbReference type="PROSITE-ProRule" id="PRU00175"/>
    </source>
</evidence>
<evidence type="ECO:0000259" key="19">
    <source>
        <dbReference type="PROSITE" id="PS50089"/>
    </source>
</evidence>
<comment type="subcellular location">
    <subcellularLocation>
        <location evidence="3">Cytoplasm</location>
    </subcellularLocation>
    <subcellularLocation>
        <location evidence="2">Nucleus</location>
        <location evidence="2">PML body</location>
    </subcellularLocation>
</comment>
<evidence type="ECO:0000256" key="11">
    <source>
        <dbReference type="ARBA" id="ARBA00022771"/>
    </source>
</evidence>
<evidence type="ECO:0000256" key="14">
    <source>
        <dbReference type="ARBA" id="ARBA00023204"/>
    </source>
</evidence>
<keyword evidence="21" id="KW-1185">Reference proteome</keyword>
<dbReference type="PROSITE" id="PS50089">
    <property type="entry name" value="ZF_RING_2"/>
    <property type="match status" value="1"/>
</dbReference>
<dbReference type="AlphaFoldDB" id="A0A4S2KR43"/>
<dbReference type="GO" id="GO:0005737">
    <property type="term" value="C:cytoplasm"/>
    <property type="evidence" value="ECO:0007669"/>
    <property type="project" value="UniProtKB-SubCell"/>
</dbReference>
<dbReference type="SMART" id="SM00320">
    <property type="entry name" value="WD40"/>
    <property type="match status" value="3"/>
</dbReference>
<dbReference type="GO" id="GO:0061630">
    <property type="term" value="F:ubiquitin protein ligase activity"/>
    <property type="evidence" value="ECO:0007669"/>
    <property type="project" value="UniProtKB-EC"/>
</dbReference>
<proteinExistence type="predicted"/>
<dbReference type="CDD" id="cd16450">
    <property type="entry name" value="mRING-C3HGC3_RFWD3"/>
    <property type="match status" value="1"/>
</dbReference>
<keyword evidence="11 16" id="KW-0479">Metal-binding</keyword>
<evidence type="ECO:0000256" key="15">
    <source>
        <dbReference type="ARBA" id="ARBA00023242"/>
    </source>
</evidence>
<name>A0A4S2KR43_9HYME</name>
<dbReference type="PANTHER" id="PTHR16047:SF7">
    <property type="entry name" value="E3 UBIQUITIN-PROTEIN LIGASE RFWD3"/>
    <property type="match status" value="1"/>
</dbReference>
<keyword evidence="6" id="KW-0963">Cytoplasm</keyword>
<dbReference type="SUPFAM" id="SSF50978">
    <property type="entry name" value="WD40 repeat-like"/>
    <property type="match status" value="1"/>
</dbReference>
<dbReference type="InterPro" id="IPR001680">
    <property type="entry name" value="WD40_rpt"/>
</dbReference>
<evidence type="ECO:0000313" key="21">
    <source>
        <dbReference type="Proteomes" id="UP000310200"/>
    </source>
</evidence>
<dbReference type="Gene3D" id="2.130.10.10">
    <property type="entry name" value="YVTN repeat-like/Quinoprotein amine dehydrogenase"/>
    <property type="match status" value="1"/>
</dbReference>
<dbReference type="GO" id="GO:0016567">
    <property type="term" value="P:protein ubiquitination"/>
    <property type="evidence" value="ECO:0007669"/>
    <property type="project" value="InterPro"/>
</dbReference>
<keyword evidence="10" id="KW-0227">DNA damage</keyword>
<dbReference type="EC" id="2.3.2.27" evidence="5"/>
<keyword evidence="17" id="KW-0175">Coiled coil</keyword>
<protein>
    <recommendedName>
        <fullName evidence="5">RING-type E3 ubiquitin transferase</fullName>
        <ecNumber evidence="5">2.3.2.27</ecNumber>
    </recommendedName>
</protein>
<evidence type="ECO:0000256" key="5">
    <source>
        <dbReference type="ARBA" id="ARBA00012483"/>
    </source>
</evidence>
<evidence type="ECO:0000256" key="9">
    <source>
        <dbReference type="ARBA" id="ARBA00022737"/>
    </source>
</evidence>
<evidence type="ECO:0000256" key="6">
    <source>
        <dbReference type="ARBA" id="ARBA00022490"/>
    </source>
</evidence>
<comment type="caution">
    <text evidence="20">The sequence shown here is derived from an EMBL/GenBank/DDBJ whole genome shotgun (WGS) entry which is preliminary data.</text>
</comment>
<dbReference type="InterPro" id="IPR037381">
    <property type="entry name" value="RFWD3"/>
</dbReference>
<keyword evidence="15" id="KW-0539">Nucleus</keyword>
<organism evidence="20 21">
    <name type="scientific">Temnothorax longispinosus</name>
    <dbReference type="NCBI Taxonomy" id="300112"/>
    <lineage>
        <taxon>Eukaryota</taxon>
        <taxon>Metazoa</taxon>
        <taxon>Ecdysozoa</taxon>
        <taxon>Arthropoda</taxon>
        <taxon>Hexapoda</taxon>
        <taxon>Insecta</taxon>
        <taxon>Pterygota</taxon>
        <taxon>Neoptera</taxon>
        <taxon>Endopterygota</taxon>
        <taxon>Hymenoptera</taxon>
        <taxon>Apocrita</taxon>
        <taxon>Aculeata</taxon>
        <taxon>Formicoidea</taxon>
        <taxon>Formicidae</taxon>
        <taxon>Myrmicinae</taxon>
        <taxon>Temnothorax</taxon>
    </lineage>
</organism>
<evidence type="ECO:0000313" key="20">
    <source>
        <dbReference type="EMBL" id="TGZ52315.1"/>
    </source>
</evidence>
<evidence type="ECO:0000256" key="2">
    <source>
        <dbReference type="ARBA" id="ARBA00004322"/>
    </source>
</evidence>
<keyword evidence="12" id="KW-0833">Ubl conjugation pathway</keyword>
<feature type="non-terminal residue" evidence="20">
    <location>
        <position position="1"/>
    </location>
</feature>
<evidence type="ECO:0000256" key="1">
    <source>
        <dbReference type="ARBA" id="ARBA00000900"/>
    </source>
</evidence>
<dbReference type="GO" id="GO:0036297">
    <property type="term" value="P:interstrand cross-link repair"/>
    <property type="evidence" value="ECO:0007669"/>
    <property type="project" value="InterPro"/>
</dbReference>
<evidence type="ECO:0000256" key="12">
    <source>
        <dbReference type="ARBA" id="ARBA00022786"/>
    </source>
</evidence>
<comment type="catalytic activity">
    <reaction evidence="1">
        <text>S-ubiquitinyl-[E2 ubiquitin-conjugating enzyme]-L-cysteine + [acceptor protein]-L-lysine = [E2 ubiquitin-conjugating enzyme]-L-cysteine + N(6)-ubiquitinyl-[acceptor protein]-L-lysine.</text>
        <dbReference type="EC" id="2.3.2.27"/>
    </reaction>
</comment>
<evidence type="ECO:0000256" key="7">
    <source>
        <dbReference type="ARBA" id="ARBA00022574"/>
    </source>
</evidence>
<keyword evidence="11 16" id="KW-0863">Zinc-finger</keyword>
<dbReference type="SUPFAM" id="SSF57850">
    <property type="entry name" value="RING/U-box"/>
    <property type="match status" value="1"/>
</dbReference>
<keyword evidence="9" id="KW-0677">Repeat</keyword>
<keyword evidence="8" id="KW-0808">Transferase</keyword>
<evidence type="ECO:0000256" key="4">
    <source>
        <dbReference type="ARBA" id="ARBA00004906"/>
    </source>
</evidence>
<dbReference type="Gene3D" id="3.30.40.10">
    <property type="entry name" value="Zinc/RING finger domain, C3HC4 (zinc finger)"/>
    <property type="match status" value="1"/>
</dbReference>
<dbReference type="GO" id="GO:0008270">
    <property type="term" value="F:zinc ion binding"/>
    <property type="evidence" value="ECO:0007669"/>
    <property type="project" value="UniProtKB-KW"/>
</dbReference>
<feature type="domain" description="RING-type" evidence="19">
    <location>
        <begin position="65"/>
        <end position="113"/>
    </location>
</feature>
<evidence type="ECO:0000256" key="13">
    <source>
        <dbReference type="ARBA" id="ARBA00022833"/>
    </source>
</evidence>
<dbReference type="Proteomes" id="UP000310200">
    <property type="component" value="Unassembled WGS sequence"/>
</dbReference>
<evidence type="ECO:0000256" key="17">
    <source>
        <dbReference type="SAM" id="Coils"/>
    </source>
</evidence>
<evidence type="ECO:0000256" key="18">
    <source>
        <dbReference type="SAM" id="MobiDB-lite"/>
    </source>
</evidence>
<dbReference type="PANTHER" id="PTHR16047">
    <property type="entry name" value="RFWD3 PROTEIN"/>
    <property type="match status" value="1"/>
</dbReference>
<feature type="coiled-coil region" evidence="17">
    <location>
        <begin position="137"/>
        <end position="185"/>
    </location>
</feature>
<dbReference type="EMBL" id="QBLH01001319">
    <property type="protein sequence ID" value="TGZ52315.1"/>
    <property type="molecule type" value="Genomic_DNA"/>
</dbReference>
<keyword evidence="7" id="KW-0853">WD repeat</keyword>
<evidence type="ECO:0000256" key="10">
    <source>
        <dbReference type="ARBA" id="ARBA00022763"/>
    </source>
</evidence>
<dbReference type="InterPro" id="IPR013083">
    <property type="entry name" value="Znf_RING/FYVE/PHD"/>
</dbReference>
<evidence type="ECO:0000256" key="3">
    <source>
        <dbReference type="ARBA" id="ARBA00004496"/>
    </source>
</evidence>
<comment type="pathway">
    <text evidence="4">Protein modification; protein ubiquitination.</text>
</comment>
<dbReference type="InterPro" id="IPR056527">
    <property type="entry name" value="WD40_RFWD3"/>
</dbReference>